<gene>
    <name evidence="8" type="ORF">WKW77_09450</name>
</gene>
<evidence type="ECO:0000256" key="2">
    <source>
        <dbReference type="ARBA" id="ARBA00022448"/>
    </source>
</evidence>
<comment type="similarity">
    <text evidence="1">Belongs to the ABC transporter superfamily.</text>
</comment>
<dbReference type="Pfam" id="PF00005">
    <property type="entry name" value="ABC_tran"/>
    <property type="match status" value="1"/>
</dbReference>
<dbReference type="PROSITE" id="PS00211">
    <property type="entry name" value="ABC_TRANSPORTER_1"/>
    <property type="match status" value="1"/>
</dbReference>
<proteinExistence type="inferred from homology"/>
<keyword evidence="2" id="KW-0813">Transport</keyword>
<dbReference type="InterPro" id="IPR027417">
    <property type="entry name" value="P-loop_NTPase"/>
</dbReference>
<keyword evidence="6" id="KW-0029">Amino-acid transport</keyword>
<feature type="domain" description="ABC transporter" evidence="7">
    <location>
        <begin position="5"/>
        <end position="232"/>
    </location>
</feature>
<name>A0ABU8VDA3_9BURK</name>
<organism evidence="8 9">
    <name type="scientific">Variovorax ureilyticus</name>
    <dbReference type="NCBI Taxonomy" id="1836198"/>
    <lineage>
        <taxon>Bacteria</taxon>
        <taxon>Pseudomonadati</taxon>
        <taxon>Pseudomonadota</taxon>
        <taxon>Betaproteobacteria</taxon>
        <taxon>Burkholderiales</taxon>
        <taxon>Comamonadaceae</taxon>
        <taxon>Variovorax</taxon>
    </lineage>
</organism>
<dbReference type="Gene3D" id="3.40.50.300">
    <property type="entry name" value="P-loop containing nucleotide triphosphate hydrolases"/>
    <property type="match status" value="1"/>
</dbReference>
<evidence type="ECO:0000256" key="1">
    <source>
        <dbReference type="ARBA" id="ARBA00005417"/>
    </source>
</evidence>
<keyword evidence="5 8" id="KW-0067">ATP-binding</keyword>
<evidence type="ECO:0000256" key="4">
    <source>
        <dbReference type="ARBA" id="ARBA00022741"/>
    </source>
</evidence>
<dbReference type="InterPro" id="IPR003439">
    <property type="entry name" value="ABC_transporter-like_ATP-bd"/>
</dbReference>
<evidence type="ECO:0000256" key="5">
    <source>
        <dbReference type="ARBA" id="ARBA00022840"/>
    </source>
</evidence>
<dbReference type="PANTHER" id="PTHR43820">
    <property type="entry name" value="HIGH-AFFINITY BRANCHED-CHAIN AMINO ACID TRANSPORT ATP-BINDING PROTEIN LIVF"/>
    <property type="match status" value="1"/>
</dbReference>
<accession>A0ABU8VDA3</accession>
<keyword evidence="3" id="KW-0472">Membrane</keyword>
<reference evidence="8 9" key="1">
    <citation type="submission" date="2024-03" db="EMBL/GenBank/DDBJ databases">
        <title>Novel species of the genus Variovorax.</title>
        <authorList>
            <person name="Liu Q."/>
            <person name="Xin Y.-H."/>
        </authorList>
    </citation>
    <scope>NUCLEOTIDE SEQUENCE [LARGE SCALE GENOMIC DNA]</scope>
    <source>
        <strain evidence="8 9">KACC 18899</strain>
    </source>
</reference>
<dbReference type="InterPro" id="IPR052156">
    <property type="entry name" value="BCAA_Transport_ATP-bd_LivF"/>
</dbReference>
<dbReference type="EMBL" id="JBBKZU010000003">
    <property type="protein sequence ID" value="MEJ8811291.1"/>
    <property type="molecule type" value="Genomic_DNA"/>
</dbReference>
<protein>
    <submittedName>
        <fullName evidence="8">ABC transporter ATP-binding protein</fullName>
    </submittedName>
</protein>
<keyword evidence="4" id="KW-0547">Nucleotide-binding</keyword>
<evidence type="ECO:0000313" key="8">
    <source>
        <dbReference type="EMBL" id="MEJ8811291.1"/>
    </source>
</evidence>
<evidence type="ECO:0000256" key="6">
    <source>
        <dbReference type="ARBA" id="ARBA00022970"/>
    </source>
</evidence>
<keyword evidence="9" id="KW-1185">Reference proteome</keyword>
<dbReference type="Proteomes" id="UP001365846">
    <property type="component" value="Unassembled WGS sequence"/>
</dbReference>
<dbReference type="PROSITE" id="PS50893">
    <property type="entry name" value="ABC_TRANSPORTER_2"/>
    <property type="match status" value="1"/>
</dbReference>
<dbReference type="SMART" id="SM00382">
    <property type="entry name" value="AAA"/>
    <property type="match status" value="1"/>
</dbReference>
<dbReference type="GO" id="GO:0005524">
    <property type="term" value="F:ATP binding"/>
    <property type="evidence" value="ECO:0007669"/>
    <property type="project" value="UniProtKB-KW"/>
</dbReference>
<sequence length="234" mass="25239">MPELLRIENLSAGYGEAVVLHDISFSLGEGQTLALLGRNGTGKTTLINTLAGATRQHGGTITLGGNALHKLPSHQRAAVGIGWVPQERNIFKSLTVHENLAAVERAGRWNAQRVYEMFPRLAERKGNLGTQLSGGEQQMLAVGRALVVNPTLLLLDEPLEGLAPIIVEELLRAIRRITRDEGLAAIIVEQHPQAILAISDEAVVLDHGTVVHADHAATLRTQPEVLDRLLGVSR</sequence>
<dbReference type="PANTHER" id="PTHR43820:SF2">
    <property type="entry name" value="ABC TRANSPORTER ATP-BINDING PROTEIN"/>
    <property type="match status" value="1"/>
</dbReference>
<dbReference type="RefSeq" id="WP_340356592.1">
    <property type="nucleotide sequence ID" value="NZ_JBBKZU010000003.1"/>
</dbReference>
<dbReference type="SUPFAM" id="SSF52540">
    <property type="entry name" value="P-loop containing nucleoside triphosphate hydrolases"/>
    <property type="match status" value="1"/>
</dbReference>
<dbReference type="InterPro" id="IPR003593">
    <property type="entry name" value="AAA+_ATPase"/>
</dbReference>
<comment type="caution">
    <text evidence="8">The sequence shown here is derived from an EMBL/GenBank/DDBJ whole genome shotgun (WGS) entry which is preliminary data.</text>
</comment>
<evidence type="ECO:0000259" key="7">
    <source>
        <dbReference type="PROSITE" id="PS50893"/>
    </source>
</evidence>
<keyword evidence="3" id="KW-1003">Cell membrane</keyword>
<evidence type="ECO:0000313" key="9">
    <source>
        <dbReference type="Proteomes" id="UP001365846"/>
    </source>
</evidence>
<evidence type="ECO:0000256" key="3">
    <source>
        <dbReference type="ARBA" id="ARBA00022475"/>
    </source>
</evidence>
<dbReference type="CDD" id="cd03224">
    <property type="entry name" value="ABC_TM1139_LivF_branched"/>
    <property type="match status" value="1"/>
</dbReference>
<dbReference type="InterPro" id="IPR017871">
    <property type="entry name" value="ABC_transporter-like_CS"/>
</dbReference>